<evidence type="ECO:0000313" key="3">
    <source>
        <dbReference type="Proteomes" id="UP001464555"/>
    </source>
</evidence>
<dbReference type="Proteomes" id="UP001464555">
    <property type="component" value="Unassembled WGS sequence"/>
</dbReference>
<evidence type="ECO:0000256" key="1">
    <source>
        <dbReference type="SAM" id="MobiDB-lite"/>
    </source>
</evidence>
<name>A0ABU9HUQ8_9FLAO</name>
<comment type="caution">
    <text evidence="2">The sequence shown here is derived from an EMBL/GenBank/DDBJ whole genome shotgun (WGS) entry which is preliminary data.</text>
</comment>
<sequence>MGARPTANAAGVSPMLLLGGRIRFKTQKGVPDRKGGIAFLRRGTEQSANR</sequence>
<gene>
    <name evidence="2" type="ORF">AAEO56_06390</name>
</gene>
<organism evidence="2 3">
    <name type="scientific">Flavobacterium arundinis</name>
    <dbReference type="NCBI Taxonomy" id="3139143"/>
    <lineage>
        <taxon>Bacteria</taxon>
        <taxon>Pseudomonadati</taxon>
        <taxon>Bacteroidota</taxon>
        <taxon>Flavobacteriia</taxon>
        <taxon>Flavobacteriales</taxon>
        <taxon>Flavobacteriaceae</taxon>
        <taxon>Flavobacterium</taxon>
    </lineage>
</organism>
<keyword evidence="3" id="KW-1185">Reference proteome</keyword>
<proteinExistence type="predicted"/>
<accession>A0ABU9HUQ8</accession>
<dbReference type="RefSeq" id="WP_341696202.1">
    <property type="nucleotide sequence ID" value="NZ_JBBYHR010000003.1"/>
</dbReference>
<evidence type="ECO:0000313" key="2">
    <source>
        <dbReference type="EMBL" id="MEL1243886.1"/>
    </source>
</evidence>
<protein>
    <submittedName>
        <fullName evidence="2">Uncharacterized protein</fullName>
    </submittedName>
</protein>
<dbReference type="EMBL" id="JBBYHR010000003">
    <property type="protein sequence ID" value="MEL1243886.1"/>
    <property type="molecule type" value="Genomic_DNA"/>
</dbReference>
<reference evidence="2 3" key="1">
    <citation type="submission" date="2024-04" db="EMBL/GenBank/DDBJ databases">
        <title>Flavobacterium sp. DGU11 16S ribosomal RNA gene Genome sequencing and assembly.</title>
        <authorList>
            <person name="Park S."/>
        </authorList>
    </citation>
    <scope>NUCLEOTIDE SEQUENCE [LARGE SCALE GENOMIC DNA]</scope>
    <source>
        <strain evidence="2 3">DGU11</strain>
    </source>
</reference>
<feature type="region of interest" description="Disordered" evidence="1">
    <location>
        <begin position="29"/>
        <end position="50"/>
    </location>
</feature>